<gene>
    <name evidence="3" type="ORF">EW026_g2687</name>
</gene>
<dbReference type="EMBL" id="SGPJ01000071">
    <property type="protein sequence ID" value="THG99707.1"/>
    <property type="molecule type" value="Genomic_DNA"/>
</dbReference>
<sequence length="273" mass="30333">MDVHRETADLLPCELKLVALQRVVAGDPNAPQRPRLGAVYLNLAEYANAGPVTRRYLLRDSKTNATLKLTIEVEYVGGEKNYRPPPLRKGEIMASVSGLLSNSDVYRTQLARELDLYTRVDDEDWSDGFQRHHPQPYSNAEGQVDFDRLASSNGLRTTENLIDALFNPVPTANEKSSPFTYYDPEKAGEVEKQAWATERQSTHSSAESGFTEESGGKTPSVYTAGSDNSSGLGQDMHKHWWQKIRGRPGTPLGRQFRPFASTPQLNEIPATPA</sequence>
<dbReference type="PROSITE" id="PS51840">
    <property type="entry name" value="C2_NT"/>
    <property type="match status" value="1"/>
</dbReference>
<dbReference type="InterPro" id="IPR019448">
    <property type="entry name" value="NT-C2"/>
</dbReference>
<dbReference type="PANTHER" id="PTHR21456:SF1">
    <property type="entry name" value="C2 NT-TYPE DOMAIN-CONTAINING PROTEIN"/>
    <property type="match status" value="1"/>
</dbReference>
<dbReference type="PANTHER" id="PTHR21456">
    <property type="entry name" value="FAMILY WITH SEQUENCE SIMILARITY 102"/>
    <property type="match status" value="1"/>
</dbReference>
<dbReference type="Pfam" id="PF10358">
    <property type="entry name" value="NT-C2"/>
    <property type="match status" value="1"/>
</dbReference>
<proteinExistence type="predicted"/>
<feature type="compositionally biased region" description="Polar residues" evidence="1">
    <location>
        <begin position="198"/>
        <end position="208"/>
    </location>
</feature>
<keyword evidence="4" id="KW-1185">Reference proteome</keyword>
<name>A0A4S4KPE2_9APHY</name>
<dbReference type="InterPro" id="IPR039931">
    <property type="entry name" value="EEIG1/2-like"/>
</dbReference>
<accession>A0A4S4KPE2</accession>
<protein>
    <recommendedName>
        <fullName evidence="2">C2 NT-type domain-containing protein</fullName>
    </recommendedName>
</protein>
<organism evidence="3 4">
    <name type="scientific">Hermanssonia centrifuga</name>
    <dbReference type="NCBI Taxonomy" id="98765"/>
    <lineage>
        <taxon>Eukaryota</taxon>
        <taxon>Fungi</taxon>
        <taxon>Dikarya</taxon>
        <taxon>Basidiomycota</taxon>
        <taxon>Agaricomycotina</taxon>
        <taxon>Agaricomycetes</taxon>
        <taxon>Polyporales</taxon>
        <taxon>Meruliaceae</taxon>
        <taxon>Hermanssonia</taxon>
    </lineage>
</organism>
<feature type="region of interest" description="Disordered" evidence="1">
    <location>
        <begin position="191"/>
        <end position="273"/>
    </location>
</feature>
<evidence type="ECO:0000313" key="3">
    <source>
        <dbReference type="EMBL" id="THG99707.1"/>
    </source>
</evidence>
<feature type="compositionally biased region" description="Polar residues" evidence="1">
    <location>
        <begin position="220"/>
        <end position="232"/>
    </location>
</feature>
<evidence type="ECO:0000313" key="4">
    <source>
        <dbReference type="Proteomes" id="UP000309038"/>
    </source>
</evidence>
<feature type="domain" description="C2 NT-type" evidence="2">
    <location>
        <begin position="1"/>
        <end position="75"/>
    </location>
</feature>
<dbReference type="AlphaFoldDB" id="A0A4S4KPE2"/>
<dbReference type="Proteomes" id="UP000309038">
    <property type="component" value="Unassembled WGS sequence"/>
</dbReference>
<reference evidence="3 4" key="1">
    <citation type="submission" date="2019-02" db="EMBL/GenBank/DDBJ databases">
        <title>Genome sequencing of the rare red list fungi Phlebia centrifuga.</title>
        <authorList>
            <person name="Buettner E."/>
            <person name="Kellner H."/>
        </authorList>
    </citation>
    <scope>NUCLEOTIDE SEQUENCE [LARGE SCALE GENOMIC DNA]</scope>
    <source>
        <strain evidence="3 4">DSM 108282</strain>
    </source>
</reference>
<evidence type="ECO:0000256" key="1">
    <source>
        <dbReference type="SAM" id="MobiDB-lite"/>
    </source>
</evidence>
<comment type="caution">
    <text evidence="3">The sequence shown here is derived from an EMBL/GenBank/DDBJ whole genome shotgun (WGS) entry which is preliminary data.</text>
</comment>
<evidence type="ECO:0000259" key="2">
    <source>
        <dbReference type="PROSITE" id="PS51840"/>
    </source>
</evidence>